<evidence type="ECO:0000313" key="14">
    <source>
        <dbReference type="Proteomes" id="UP000518300"/>
    </source>
</evidence>
<comment type="similarity">
    <text evidence="3">Belongs to the protein kinase superfamily. NEK Ser/Thr protein kinase family. NIMA subfamily.</text>
</comment>
<dbReference type="InterPro" id="IPR001245">
    <property type="entry name" value="Ser-Thr/Tyr_kinase_cat_dom"/>
</dbReference>
<dbReference type="GO" id="GO:0005524">
    <property type="term" value="F:ATP binding"/>
    <property type="evidence" value="ECO:0007669"/>
    <property type="project" value="UniProtKB-KW"/>
</dbReference>
<dbReference type="InterPro" id="IPR011009">
    <property type="entry name" value="Kinase-like_dom_sf"/>
</dbReference>
<dbReference type="PANTHER" id="PTHR43289">
    <property type="entry name" value="MITOGEN-ACTIVATED PROTEIN KINASE KINASE KINASE 20-RELATED"/>
    <property type="match status" value="1"/>
</dbReference>
<dbReference type="RefSeq" id="WP_169352467.1">
    <property type="nucleotide sequence ID" value="NZ_JABBJJ010000599.1"/>
</dbReference>
<dbReference type="Proteomes" id="UP000518300">
    <property type="component" value="Unassembled WGS sequence"/>
</dbReference>
<keyword evidence="10" id="KW-0206">Cytoskeleton</keyword>
<evidence type="ECO:0000256" key="4">
    <source>
        <dbReference type="ARBA" id="ARBA00012513"/>
    </source>
</evidence>
<evidence type="ECO:0000259" key="12">
    <source>
        <dbReference type="PROSITE" id="PS50011"/>
    </source>
</evidence>
<keyword evidence="14" id="KW-1185">Reference proteome</keyword>
<dbReference type="SUPFAM" id="SSF56112">
    <property type="entry name" value="Protein kinase-like (PK-like)"/>
    <property type="match status" value="1"/>
</dbReference>
<keyword evidence="10" id="KW-0963">Cytoplasm</keyword>
<evidence type="ECO:0000256" key="8">
    <source>
        <dbReference type="ARBA" id="ARBA00022777"/>
    </source>
</evidence>
<dbReference type="EMBL" id="JABBJJ010000599">
    <property type="protein sequence ID" value="NMO23387.1"/>
    <property type="molecule type" value="Genomic_DNA"/>
</dbReference>
<keyword evidence="9" id="KW-0067">ATP-binding</keyword>
<feature type="domain" description="Protein kinase" evidence="12">
    <location>
        <begin position="9"/>
        <end position="378"/>
    </location>
</feature>
<evidence type="ECO:0000313" key="13">
    <source>
        <dbReference type="EMBL" id="NMO23387.1"/>
    </source>
</evidence>
<accession>A0A848LZ38</accession>
<evidence type="ECO:0000256" key="5">
    <source>
        <dbReference type="ARBA" id="ARBA00022527"/>
    </source>
</evidence>
<dbReference type="InterPro" id="IPR008271">
    <property type="entry name" value="Ser/Thr_kinase_AS"/>
</dbReference>
<dbReference type="GO" id="GO:0004674">
    <property type="term" value="F:protein serine/threonine kinase activity"/>
    <property type="evidence" value="ECO:0007669"/>
    <property type="project" value="UniProtKB-KW"/>
</dbReference>
<evidence type="ECO:0000256" key="9">
    <source>
        <dbReference type="ARBA" id="ARBA00022840"/>
    </source>
</evidence>
<evidence type="ECO:0000256" key="1">
    <source>
        <dbReference type="ARBA" id="ARBA00004300"/>
    </source>
</evidence>
<evidence type="ECO:0000256" key="11">
    <source>
        <dbReference type="SAM" id="MobiDB-lite"/>
    </source>
</evidence>
<dbReference type="PROSITE" id="PS50011">
    <property type="entry name" value="PROTEIN_KINASE_DOM"/>
    <property type="match status" value="1"/>
</dbReference>
<protein>
    <recommendedName>
        <fullName evidence="4">non-specific serine/threonine protein kinase</fullName>
        <ecNumber evidence="4">2.7.11.1</ecNumber>
    </recommendedName>
</protein>
<dbReference type="Pfam" id="PF07714">
    <property type="entry name" value="PK_Tyr_Ser-Thr"/>
    <property type="match status" value="1"/>
</dbReference>
<dbReference type="InterPro" id="IPR000719">
    <property type="entry name" value="Prot_kinase_dom"/>
</dbReference>
<keyword evidence="7" id="KW-0547">Nucleotide-binding</keyword>
<comment type="caution">
    <text evidence="13">The sequence shown here is derived from an EMBL/GenBank/DDBJ whole genome shotgun (WGS) entry which is preliminary data.</text>
</comment>
<reference evidence="13 14" key="1">
    <citation type="submission" date="2020-04" db="EMBL/GenBank/DDBJ databases">
        <title>Draft genome of Pyxidicoccus fallax type strain.</title>
        <authorList>
            <person name="Whitworth D.E."/>
        </authorList>
    </citation>
    <scope>NUCLEOTIDE SEQUENCE [LARGE SCALE GENOMIC DNA]</scope>
    <source>
        <strain evidence="13 14">DSM 14698</strain>
    </source>
</reference>
<gene>
    <name evidence="13" type="ORF">HG543_52300</name>
</gene>
<proteinExistence type="inferred from homology"/>
<sequence length="380" mass="41682">MPLKVIGPYRVLETLGSGGAGTVYRALDRRTNDEVALKLLSGGPALDARAARRLAREFETLADLSHPNVVKVFESGVHEGVPYLAMELIEGLTLRHYLDMSSEDLLSHPTGYNTPRSPLSVRRTADDDFGSGSESDSLADSEDGGDRVFGLAAFADEAPSEDLASFAGGGMSGGMSLAAYGSDDSLDSYVPPPVPRHPEPEERGRVLRVEDLNRPERMGRLKDAMLQVCEALAYIHGHGLVHRDLKPSNIMVDEDRQVRLMDFGLAKFLADDVAITEAGKLVGTYRYMAPEQILGEPLDGRSDLYSLGVILYELLSGRPPFDAKTPHELWRQVLETEPPPVLALNLHGDPQLARVAHRLIRKEPDDRFQTAEEVYEALSE</sequence>
<keyword evidence="5 13" id="KW-0723">Serine/threonine-protein kinase</keyword>
<keyword evidence="6" id="KW-0808">Transferase</keyword>
<dbReference type="Gene3D" id="3.30.200.20">
    <property type="entry name" value="Phosphorylase Kinase, domain 1"/>
    <property type="match status" value="1"/>
</dbReference>
<keyword evidence="8 13" id="KW-0418">Kinase</keyword>
<comment type="subcellular location">
    <subcellularLocation>
        <location evidence="1">Cytoplasm</location>
        <location evidence="1">Cytoskeleton</location>
        <location evidence="1">Microtubule organizing center</location>
        <location evidence="1">Centrosome</location>
    </subcellularLocation>
    <subcellularLocation>
        <location evidence="2">Cytoplasm</location>
        <location evidence="2">Cytoskeleton</location>
        <location evidence="2">Spindle pole</location>
    </subcellularLocation>
</comment>
<dbReference type="CDD" id="cd14014">
    <property type="entry name" value="STKc_PknB_like"/>
    <property type="match status" value="1"/>
</dbReference>
<dbReference type="SMART" id="SM00220">
    <property type="entry name" value="S_TKc"/>
    <property type="match status" value="1"/>
</dbReference>
<feature type="region of interest" description="Disordered" evidence="11">
    <location>
        <begin position="106"/>
        <end position="144"/>
    </location>
</feature>
<name>A0A848LZ38_9BACT</name>
<evidence type="ECO:0000256" key="2">
    <source>
        <dbReference type="ARBA" id="ARBA00004647"/>
    </source>
</evidence>
<dbReference type="FunFam" id="1.10.510.10:FF:000021">
    <property type="entry name" value="Serine/threonine protein kinase"/>
    <property type="match status" value="1"/>
</dbReference>
<evidence type="ECO:0000256" key="3">
    <source>
        <dbReference type="ARBA" id="ARBA00010886"/>
    </source>
</evidence>
<organism evidence="13 14">
    <name type="scientific">Pyxidicoccus fallax</name>
    <dbReference type="NCBI Taxonomy" id="394095"/>
    <lineage>
        <taxon>Bacteria</taxon>
        <taxon>Pseudomonadati</taxon>
        <taxon>Myxococcota</taxon>
        <taxon>Myxococcia</taxon>
        <taxon>Myxococcales</taxon>
        <taxon>Cystobacterineae</taxon>
        <taxon>Myxococcaceae</taxon>
        <taxon>Pyxidicoccus</taxon>
    </lineage>
</organism>
<dbReference type="AlphaFoldDB" id="A0A848LZ38"/>
<dbReference type="PROSITE" id="PS00108">
    <property type="entry name" value="PROTEIN_KINASE_ST"/>
    <property type="match status" value="1"/>
</dbReference>
<evidence type="ECO:0000256" key="6">
    <source>
        <dbReference type="ARBA" id="ARBA00022679"/>
    </source>
</evidence>
<evidence type="ECO:0000256" key="10">
    <source>
        <dbReference type="ARBA" id="ARBA00023212"/>
    </source>
</evidence>
<dbReference type="Gene3D" id="1.10.510.10">
    <property type="entry name" value="Transferase(Phosphotransferase) domain 1"/>
    <property type="match status" value="1"/>
</dbReference>
<evidence type="ECO:0000256" key="7">
    <source>
        <dbReference type="ARBA" id="ARBA00022741"/>
    </source>
</evidence>
<dbReference type="PANTHER" id="PTHR43289:SF6">
    <property type="entry name" value="SERINE_THREONINE-PROTEIN KINASE NEKL-3"/>
    <property type="match status" value="1"/>
</dbReference>
<dbReference type="EC" id="2.7.11.1" evidence="4"/>